<dbReference type="PANTHER" id="PTHR47098:SF1">
    <property type="entry name" value="PFKB FAMILY CARBOHYDRATE KINASE SUPERFAMILY (AFU_ORTHOLOGUE AFUA_4G09500)"/>
    <property type="match status" value="1"/>
</dbReference>
<dbReference type="HOGENOM" id="CLU_032834_0_0_1"/>
<protein>
    <submittedName>
        <fullName evidence="2">PfkB family carbohydrate kinase superfamily (AFU_orthologue AFUA_4G09500)</fullName>
    </submittedName>
</protein>
<dbReference type="OMA" id="YQDTTFG"/>
<dbReference type="VEuPathDB" id="FungiDB:AN1919"/>
<keyword evidence="3" id="KW-1185">Reference proteome</keyword>
<dbReference type="RefSeq" id="XP_050468769.1">
    <property type="nucleotide sequence ID" value="XM_050612912.1"/>
</dbReference>
<sequence>MNPVLSDSEAYDEKPSISFTSLGLLVLDEIRLPGQEPLTDILGGSGAYASLGARLFLPTPLSRSLGWMMNIGNDFPELRQRYLESWGATMISFIYARIKANSSSAKDFMYTTSILQVDVSSLKSTPLSRSKAYHFLESPANIRSRASEILALRQGFGIPNPLIIWEPAPLSCKAENLQPCIEATGTVNVFSPNHLELARLFGEPLSTRFLDKEKIQSMALEFLNTNEGIGPDAKGFMIVRAGEEGCLVCARHIPPTWLPPFYRYGHDKVVDPTGAGNAFLGAFTIGDLLTEDAVQAACYGSIGASFALEQVGLPRLTRNEGASASAELWNGENVLERLSEYKRSIGGAEVLGHIDHITSTAQSIQDSRMLLEPPQRAKPAASSLHNAGYFMRDPHRLIVFVLVKHRLPKQQLLKSSGGLVIYINEELVIQETRSKIWADPEDHKTLIISSVAALTKNDRPLNNETPR</sequence>
<reference evidence="3" key="2">
    <citation type="journal article" date="2009" name="Fungal Genet. Biol.">
        <title>The 2008 update of the Aspergillus nidulans genome annotation: a community effort.</title>
        <authorList>
            <person name="Wortman J.R."/>
            <person name="Gilsenan J.M."/>
            <person name="Joardar V."/>
            <person name="Deegan J."/>
            <person name="Clutterbuck J."/>
            <person name="Andersen M.R."/>
            <person name="Archer D."/>
            <person name="Bencina M."/>
            <person name="Braus G."/>
            <person name="Coutinho P."/>
            <person name="von Dohren H."/>
            <person name="Doonan J."/>
            <person name="Driessen A.J."/>
            <person name="Durek P."/>
            <person name="Espeso E."/>
            <person name="Fekete E."/>
            <person name="Flipphi M."/>
            <person name="Estrada C.G."/>
            <person name="Geysens S."/>
            <person name="Goldman G."/>
            <person name="de Groot P.W."/>
            <person name="Hansen K."/>
            <person name="Harris S.D."/>
            <person name="Heinekamp T."/>
            <person name="Helmstaedt K."/>
            <person name="Henrissat B."/>
            <person name="Hofmann G."/>
            <person name="Homan T."/>
            <person name="Horio T."/>
            <person name="Horiuchi H."/>
            <person name="James S."/>
            <person name="Jones M."/>
            <person name="Karaffa L."/>
            <person name="Karanyi Z."/>
            <person name="Kato M."/>
            <person name="Keller N."/>
            <person name="Kelly D.E."/>
            <person name="Kiel J.A."/>
            <person name="Kim J.M."/>
            <person name="van der Klei I.J."/>
            <person name="Klis F.M."/>
            <person name="Kovalchuk A."/>
            <person name="Krasevec N."/>
            <person name="Kubicek C.P."/>
            <person name="Liu B."/>
            <person name="Maccabe A."/>
            <person name="Meyer V."/>
            <person name="Mirabito P."/>
            <person name="Miskei M."/>
            <person name="Mos M."/>
            <person name="Mullins J."/>
            <person name="Nelson D.R."/>
            <person name="Nielsen J."/>
            <person name="Oakley B.R."/>
            <person name="Osmani S.A."/>
            <person name="Pakula T."/>
            <person name="Paszewski A."/>
            <person name="Paulsen I."/>
            <person name="Pilsyk S."/>
            <person name="Pocsi I."/>
            <person name="Punt P.J."/>
            <person name="Ram A.F."/>
            <person name="Ren Q."/>
            <person name="Robellet X."/>
            <person name="Robson G."/>
            <person name="Seiboth B."/>
            <person name="van Solingen P."/>
            <person name="Specht T."/>
            <person name="Sun J."/>
            <person name="Taheri-Talesh N."/>
            <person name="Takeshita N."/>
            <person name="Ussery D."/>
            <person name="vanKuyk P.A."/>
            <person name="Visser H."/>
            <person name="van de Vondervoort P.J."/>
            <person name="de Vries R.P."/>
            <person name="Walton J."/>
            <person name="Xiang X."/>
            <person name="Xiong Y."/>
            <person name="Zeng A.P."/>
            <person name="Brandt B.W."/>
            <person name="Cornell M.J."/>
            <person name="van den Hondel C.A."/>
            <person name="Visser J."/>
            <person name="Oliver S.G."/>
            <person name="Turner G."/>
        </authorList>
    </citation>
    <scope>GENOME REANNOTATION</scope>
    <source>
        <strain evidence="3">FGSC A4 / ATCC 38163 / CBS 112.46 / NRRL 194 / M139</strain>
    </source>
</reference>
<dbReference type="Gene3D" id="3.40.1190.20">
    <property type="match status" value="1"/>
</dbReference>
<evidence type="ECO:0000313" key="3">
    <source>
        <dbReference type="Proteomes" id="UP000000560"/>
    </source>
</evidence>
<evidence type="ECO:0000313" key="2">
    <source>
        <dbReference type="EMBL" id="CBF85826.1"/>
    </source>
</evidence>
<dbReference type="OrthoDB" id="497927at2759"/>
<dbReference type="STRING" id="227321.C8VKU1"/>
<evidence type="ECO:0000259" key="1">
    <source>
        <dbReference type="Pfam" id="PF00294"/>
    </source>
</evidence>
<accession>C8VKU1</accession>
<feature type="domain" description="Carbohydrate kinase PfkB" evidence="1">
    <location>
        <begin position="184"/>
        <end position="312"/>
    </location>
</feature>
<dbReference type="InterPro" id="IPR034094">
    <property type="entry name" value="Mak32"/>
</dbReference>
<dbReference type="SUPFAM" id="SSF53613">
    <property type="entry name" value="Ribokinase-like"/>
    <property type="match status" value="1"/>
</dbReference>
<dbReference type="GO" id="GO:0016301">
    <property type="term" value="F:kinase activity"/>
    <property type="evidence" value="ECO:0007669"/>
    <property type="project" value="UniProtKB-KW"/>
</dbReference>
<dbReference type="InterPro" id="IPR011611">
    <property type="entry name" value="PfkB_dom"/>
</dbReference>
<dbReference type="Pfam" id="PF00294">
    <property type="entry name" value="PfkB"/>
    <property type="match status" value="1"/>
</dbReference>
<dbReference type="eggNOG" id="ENOG502S13D">
    <property type="taxonomic scope" value="Eukaryota"/>
</dbReference>
<proteinExistence type="predicted"/>
<organism evidence="2 3">
    <name type="scientific">Emericella nidulans (strain FGSC A4 / ATCC 38163 / CBS 112.46 / NRRL 194 / M139)</name>
    <name type="common">Aspergillus nidulans</name>
    <dbReference type="NCBI Taxonomy" id="227321"/>
    <lineage>
        <taxon>Eukaryota</taxon>
        <taxon>Fungi</taxon>
        <taxon>Dikarya</taxon>
        <taxon>Ascomycota</taxon>
        <taxon>Pezizomycotina</taxon>
        <taxon>Eurotiomycetes</taxon>
        <taxon>Eurotiomycetidae</taxon>
        <taxon>Eurotiales</taxon>
        <taxon>Aspergillaceae</taxon>
        <taxon>Aspergillus</taxon>
        <taxon>Aspergillus subgen. Nidulantes</taxon>
    </lineage>
</organism>
<dbReference type="InterPro" id="IPR029056">
    <property type="entry name" value="Ribokinase-like"/>
</dbReference>
<name>C8VKU1_EMENI</name>
<dbReference type="KEGG" id="ani:ANIA_01919"/>
<reference evidence="3" key="1">
    <citation type="journal article" date="2005" name="Nature">
        <title>Sequencing of Aspergillus nidulans and comparative analysis with A. fumigatus and A. oryzae.</title>
        <authorList>
            <person name="Galagan J.E."/>
            <person name="Calvo S.E."/>
            <person name="Cuomo C."/>
            <person name="Ma L.J."/>
            <person name="Wortman J.R."/>
            <person name="Batzoglou S."/>
            <person name="Lee S.I."/>
            <person name="Basturkmen M."/>
            <person name="Spevak C.C."/>
            <person name="Clutterbuck J."/>
            <person name="Kapitonov V."/>
            <person name="Jurka J."/>
            <person name="Scazzocchio C."/>
            <person name="Farman M."/>
            <person name="Butler J."/>
            <person name="Purcell S."/>
            <person name="Harris S."/>
            <person name="Braus G.H."/>
            <person name="Draht O."/>
            <person name="Busch S."/>
            <person name="D'Enfert C."/>
            <person name="Bouchier C."/>
            <person name="Goldman G.H."/>
            <person name="Bell-Pedersen D."/>
            <person name="Griffiths-Jones S."/>
            <person name="Doonan J.H."/>
            <person name="Yu J."/>
            <person name="Vienken K."/>
            <person name="Pain A."/>
            <person name="Freitag M."/>
            <person name="Selker E.U."/>
            <person name="Archer D.B."/>
            <person name="Penalva M.A."/>
            <person name="Oakley B.R."/>
            <person name="Momany M."/>
            <person name="Tanaka T."/>
            <person name="Kumagai T."/>
            <person name="Asai K."/>
            <person name="Machida M."/>
            <person name="Nierman W.C."/>
            <person name="Denning D.W."/>
            <person name="Caddick M."/>
            <person name="Hynes M."/>
            <person name="Paoletti M."/>
            <person name="Fischer R."/>
            <person name="Miller B."/>
            <person name="Dyer P."/>
            <person name="Sachs M.S."/>
            <person name="Osmani S.A."/>
            <person name="Birren B.W."/>
        </authorList>
    </citation>
    <scope>NUCLEOTIDE SEQUENCE [LARGE SCALE GENOMIC DNA]</scope>
    <source>
        <strain evidence="3">FGSC A4 / ATCC 38163 / CBS 112.46 / NRRL 194 / M139</strain>
    </source>
</reference>
<keyword evidence="2" id="KW-0418">Kinase</keyword>
<gene>
    <name evidence="2" type="ORF">ANIA_01919</name>
</gene>
<dbReference type="InParanoid" id="C8VKU1"/>
<dbReference type="GeneID" id="2874899"/>
<keyword evidence="2" id="KW-0808">Transferase</keyword>
<dbReference type="EMBL" id="BN001307">
    <property type="protein sequence ID" value="CBF85826.1"/>
    <property type="molecule type" value="Genomic_DNA"/>
</dbReference>
<dbReference type="AlphaFoldDB" id="C8VKU1"/>
<dbReference type="Proteomes" id="UP000000560">
    <property type="component" value="Chromosome VII"/>
</dbReference>
<dbReference type="CDD" id="cd01943">
    <property type="entry name" value="MAK32"/>
    <property type="match status" value="1"/>
</dbReference>
<dbReference type="PANTHER" id="PTHR47098">
    <property type="entry name" value="PROTEIN MAK32"/>
    <property type="match status" value="1"/>
</dbReference>